<organism evidence="1 2">
    <name type="scientific">Ciona intestinalis</name>
    <name type="common">Transparent sea squirt</name>
    <name type="synonym">Ascidia intestinalis</name>
    <dbReference type="NCBI Taxonomy" id="7719"/>
    <lineage>
        <taxon>Eukaryota</taxon>
        <taxon>Metazoa</taxon>
        <taxon>Chordata</taxon>
        <taxon>Tunicata</taxon>
        <taxon>Ascidiacea</taxon>
        <taxon>Phlebobranchia</taxon>
        <taxon>Cionidae</taxon>
        <taxon>Ciona</taxon>
    </lineage>
</organism>
<reference evidence="1" key="4">
    <citation type="submission" date="2025-09" db="UniProtKB">
        <authorList>
            <consortium name="Ensembl"/>
        </authorList>
    </citation>
    <scope>IDENTIFICATION</scope>
</reference>
<reference evidence="1" key="2">
    <citation type="journal article" date="2008" name="Genome Biol.">
        <title>Improved genome assembly and evidence-based global gene model set for the chordate Ciona intestinalis: new insight into intron and operon populations.</title>
        <authorList>
            <person name="Satou Y."/>
            <person name="Mineta K."/>
            <person name="Ogasawara M."/>
            <person name="Sasakura Y."/>
            <person name="Shoguchi E."/>
            <person name="Ueno K."/>
            <person name="Yamada L."/>
            <person name="Matsumoto J."/>
            <person name="Wasserscheid J."/>
            <person name="Dewar K."/>
            <person name="Wiley G.B."/>
            <person name="Macmil S.L."/>
            <person name="Roe B.A."/>
            <person name="Zeller R.W."/>
            <person name="Hastings K.E."/>
            <person name="Lemaire P."/>
            <person name="Lindquist E."/>
            <person name="Endo T."/>
            <person name="Hotta K."/>
            <person name="Inaba K."/>
        </authorList>
    </citation>
    <scope>NUCLEOTIDE SEQUENCE [LARGE SCALE GENOMIC DNA]</scope>
    <source>
        <strain evidence="1">wild type</strain>
    </source>
</reference>
<dbReference type="EMBL" id="EAAA01000321">
    <property type="status" value="NOT_ANNOTATED_CDS"/>
    <property type="molecule type" value="Genomic_DNA"/>
</dbReference>
<dbReference type="Ensembl" id="ENSCINT00000023757.2">
    <property type="protein sequence ID" value="ENSCINP00000023511.2"/>
    <property type="gene ID" value="ENSCING00000012648.2"/>
</dbReference>
<evidence type="ECO:0000313" key="2">
    <source>
        <dbReference type="Proteomes" id="UP000008144"/>
    </source>
</evidence>
<keyword evidence="2" id="KW-1185">Reference proteome</keyword>
<accession>F6URZ4</accession>
<dbReference type="HOGENOM" id="CLU_1906003_0_0_1"/>
<reference evidence="2" key="1">
    <citation type="journal article" date="2002" name="Science">
        <title>The draft genome of Ciona intestinalis: insights into chordate and vertebrate origins.</title>
        <authorList>
            <person name="Dehal P."/>
            <person name="Satou Y."/>
            <person name="Campbell R.K."/>
            <person name="Chapman J."/>
            <person name="Degnan B."/>
            <person name="De Tomaso A."/>
            <person name="Davidson B."/>
            <person name="Di Gregorio A."/>
            <person name="Gelpke M."/>
            <person name="Goodstein D.M."/>
            <person name="Harafuji N."/>
            <person name="Hastings K.E."/>
            <person name="Ho I."/>
            <person name="Hotta K."/>
            <person name="Huang W."/>
            <person name="Kawashima T."/>
            <person name="Lemaire P."/>
            <person name="Martinez D."/>
            <person name="Meinertzhagen I.A."/>
            <person name="Necula S."/>
            <person name="Nonaka M."/>
            <person name="Putnam N."/>
            <person name="Rash S."/>
            <person name="Saiga H."/>
            <person name="Satake M."/>
            <person name="Terry A."/>
            <person name="Yamada L."/>
            <person name="Wang H.G."/>
            <person name="Awazu S."/>
            <person name="Azumi K."/>
            <person name="Boore J."/>
            <person name="Branno M."/>
            <person name="Chin-Bow S."/>
            <person name="DeSantis R."/>
            <person name="Doyle S."/>
            <person name="Francino P."/>
            <person name="Keys D.N."/>
            <person name="Haga S."/>
            <person name="Hayashi H."/>
            <person name="Hino K."/>
            <person name="Imai K.S."/>
            <person name="Inaba K."/>
            <person name="Kano S."/>
            <person name="Kobayashi K."/>
            <person name="Kobayashi M."/>
            <person name="Lee B.I."/>
            <person name="Makabe K.W."/>
            <person name="Manohar C."/>
            <person name="Matassi G."/>
            <person name="Medina M."/>
            <person name="Mochizuki Y."/>
            <person name="Mount S."/>
            <person name="Morishita T."/>
            <person name="Miura S."/>
            <person name="Nakayama A."/>
            <person name="Nishizaka S."/>
            <person name="Nomoto H."/>
            <person name="Ohta F."/>
            <person name="Oishi K."/>
            <person name="Rigoutsos I."/>
            <person name="Sano M."/>
            <person name="Sasaki A."/>
            <person name="Sasakura Y."/>
            <person name="Shoguchi E."/>
            <person name="Shin-i T."/>
            <person name="Spagnuolo A."/>
            <person name="Stainier D."/>
            <person name="Suzuki M.M."/>
            <person name="Tassy O."/>
            <person name="Takatori N."/>
            <person name="Tokuoka M."/>
            <person name="Yagi K."/>
            <person name="Yoshizaki F."/>
            <person name="Wada S."/>
            <person name="Zhang C."/>
            <person name="Hyatt P.D."/>
            <person name="Larimer F."/>
            <person name="Detter C."/>
            <person name="Doggett N."/>
            <person name="Glavina T."/>
            <person name="Hawkins T."/>
            <person name="Richardson P."/>
            <person name="Lucas S."/>
            <person name="Kohara Y."/>
            <person name="Levine M."/>
            <person name="Satoh N."/>
            <person name="Rokhsar D.S."/>
        </authorList>
    </citation>
    <scope>NUCLEOTIDE SEQUENCE [LARGE SCALE GENOMIC DNA]</scope>
</reference>
<reference evidence="1" key="3">
    <citation type="submission" date="2025-08" db="UniProtKB">
        <authorList>
            <consortium name="Ensembl"/>
        </authorList>
    </citation>
    <scope>IDENTIFICATION</scope>
</reference>
<protein>
    <submittedName>
        <fullName evidence="1">Uncharacterized protein</fullName>
    </submittedName>
</protein>
<evidence type="ECO:0000313" key="1">
    <source>
        <dbReference type="Ensembl" id="ENSCINP00000023511.2"/>
    </source>
</evidence>
<proteinExistence type="predicted"/>
<sequence>MKQLLSCQLQVKYQTQPLSPQQQLKQKPLRLRFLLKFQEVQSAVTSNVATDHAQGRQRTRFASVTSQLLESYHQGAEVSAKPIVQDPTTSPGSGKCFVPEKLCALVTRQAMLKPGYQEERCADNSCKLCIIRS</sequence>
<name>F6URZ4_CIOIN</name>
<dbReference type="Proteomes" id="UP000008144">
    <property type="component" value="Chromosome 1"/>
</dbReference>
<dbReference type="InParanoid" id="F6URZ4"/>
<dbReference type="AlphaFoldDB" id="F6URZ4"/>